<dbReference type="PANTHER" id="PTHR13056">
    <property type="entry name" value="VACUOLAR FUSION PROTEIN CCZ1 HOMOLOG-RELATED"/>
    <property type="match status" value="1"/>
</dbReference>
<keyword evidence="7" id="KW-1185">Reference proteome</keyword>
<organism evidence="6 7">
    <name type="scientific">Clytia hemisphaerica</name>
    <dbReference type="NCBI Taxonomy" id="252671"/>
    <lineage>
        <taxon>Eukaryota</taxon>
        <taxon>Metazoa</taxon>
        <taxon>Cnidaria</taxon>
        <taxon>Hydrozoa</taxon>
        <taxon>Hydroidolina</taxon>
        <taxon>Leptothecata</taxon>
        <taxon>Obeliida</taxon>
        <taxon>Clytiidae</taxon>
        <taxon>Clytia</taxon>
    </lineage>
</organism>
<evidence type="ECO:0000259" key="5">
    <source>
        <dbReference type="Pfam" id="PF19033"/>
    </source>
</evidence>
<dbReference type="InterPro" id="IPR043988">
    <property type="entry name" value="CCZ1/INTU_longin_2"/>
</dbReference>
<dbReference type="Pfam" id="PF19032">
    <property type="entry name" value="Intu_longin_2"/>
    <property type="match status" value="1"/>
</dbReference>
<dbReference type="RefSeq" id="XP_066929789.1">
    <property type="nucleotide sequence ID" value="XM_067073688.1"/>
</dbReference>
<dbReference type="PANTHER" id="PTHR13056:SF0">
    <property type="entry name" value="VACUOLAR FUSION PROTEIN CCZ1 HOMOLOG-RELATED"/>
    <property type="match status" value="1"/>
</dbReference>
<dbReference type="InterPro" id="IPR043987">
    <property type="entry name" value="CCZ1/INTU/HSP4_longin_1"/>
</dbReference>
<evidence type="ECO:0000259" key="4">
    <source>
        <dbReference type="Pfam" id="PF19032"/>
    </source>
</evidence>
<evidence type="ECO:0000259" key="3">
    <source>
        <dbReference type="Pfam" id="PF19031"/>
    </source>
</evidence>
<feature type="domain" description="CCZ1/INTU/HSP4 first Longin" evidence="3">
    <location>
        <begin position="12"/>
        <end position="136"/>
    </location>
</feature>
<comment type="similarity">
    <text evidence="1">Belongs to the CCZ1 family.</text>
</comment>
<dbReference type="Pfam" id="PF19031">
    <property type="entry name" value="Intu_longin_1"/>
    <property type="match status" value="1"/>
</dbReference>
<evidence type="ECO:0008006" key="8">
    <source>
        <dbReference type="Google" id="ProtNLM"/>
    </source>
</evidence>
<dbReference type="Pfam" id="PF19033">
    <property type="entry name" value="Intu_longin_3"/>
    <property type="match status" value="1"/>
</dbReference>
<feature type="domain" description="CCZ1/INTU/HPS4 third Longin" evidence="5">
    <location>
        <begin position="362"/>
        <end position="461"/>
    </location>
</feature>
<evidence type="ECO:0000313" key="7">
    <source>
        <dbReference type="Proteomes" id="UP000594262"/>
    </source>
</evidence>
<dbReference type="InterPro" id="IPR013176">
    <property type="entry name" value="Ccz1"/>
</dbReference>
<dbReference type="GO" id="GO:0035658">
    <property type="term" value="C:Mon1-Ccz1 complex"/>
    <property type="evidence" value="ECO:0007669"/>
    <property type="project" value="InterPro"/>
</dbReference>
<sequence>MSSADELPAGLVNFFIYNIEYGQREGTEEEKVMFYTPTEVPLGKQINAVGLCQAIAQFVNGFDPSHPCECLITLKTKQYFMNPESSFWMVMTLAIPCSEKVSREKKVLEYHPDNVQDNLGKAILKQTYDMFVLFNGPFEAFVDKHGVEALKEQFKLFYYRYLQTINIRQMDILDVFKGIDYLPLEKVDFLRVQCFVNLVENTFSGIHHVCFLHNENVVWTTLQLDDMKILYKYLKSRLFPASNEMEQGLTRSSPVSTARTSPSTNYNPNFLNPGKFLTAPRDLVSSSPYTRLAPRIFVQLNGKVTELYLVIYKAHNSVMCFLMDSQSANADYCTRIHNFVGPQLGNLSNIISEQHSKRILQTNNQYRFVYFNSMNLAIRTSIHKTKLSNQNSNGVSPEIMKLLIDIHKDIELSKNTSCEIATKMMNDCWVVGKRSGFRQFFVVFNQKNWTIVEICEELQRLMNTGFGNILFLE</sequence>
<evidence type="ECO:0000256" key="1">
    <source>
        <dbReference type="ARBA" id="ARBA00005352"/>
    </source>
</evidence>
<proteinExistence type="inferred from homology"/>
<dbReference type="GO" id="GO:0016192">
    <property type="term" value="P:vesicle-mediated transport"/>
    <property type="evidence" value="ECO:0007669"/>
    <property type="project" value="InterPro"/>
</dbReference>
<dbReference type="OrthoDB" id="240546at2759"/>
<name>A0A7M5TVJ9_9CNID</name>
<feature type="region of interest" description="Disordered" evidence="2">
    <location>
        <begin position="249"/>
        <end position="269"/>
    </location>
</feature>
<evidence type="ECO:0000313" key="6">
    <source>
        <dbReference type="EnsemblMetazoa" id="CLYHEMP002584.1"/>
    </source>
</evidence>
<dbReference type="GeneID" id="136817344"/>
<evidence type="ECO:0000256" key="2">
    <source>
        <dbReference type="SAM" id="MobiDB-lite"/>
    </source>
</evidence>
<dbReference type="InterPro" id="IPR043989">
    <property type="entry name" value="CCZ1/INTU/HSP4_longin_3"/>
</dbReference>
<protein>
    <recommendedName>
        <fullName evidence="8">Vacuolar fusion protein CCZ1 homolog</fullName>
    </recommendedName>
</protein>
<dbReference type="AlphaFoldDB" id="A0A7M5TVJ9"/>
<feature type="domain" description="CCZ1/INTU second Longin" evidence="4">
    <location>
        <begin position="206"/>
        <end position="339"/>
    </location>
</feature>
<reference evidence="6" key="1">
    <citation type="submission" date="2021-01" db="UniProtKB">
        <authorList>
            <consortium name="EnsemblMetazoa"/>
        </authorList>
    </citation>
    <scope>IDENTIFICATION</scope>
</reference>
<dbReference type="EnsemblMetazoa" id="CLYHEMT002584.1">
    <property type="protein sequence ID" value="CLYHEMP002584.1"/>
    <property type="gene ID" value="CLYHEMG002584"/>
</dbReference>
<accession>A0A7M5TVJ9</accession>
<dbReference type="Proteomes" id="UP000594262">
    <property type="component" value="Unplaced"/>
</dbReference>